<dbReference type="InterPro" id="IPR001584">
    <property type="entry name" value="Integrase_cat-core"/>
</dbReference>
<feature type="region of interest" description="Disordered" evidence="2">
    <location>
        <begin position="1100"/>
        <end position="1198"/>
    </location>
</feature>
<dbReference type="InterPro" id="IPR036397">
    <property type="entry name" value="RNaseH_sf"/>
</dbReference>
<reference evidence="5 6" key="1">
    <citation type="submission" date="2016-02" db="EMBL/GenBank/DDBJ databases">
        <title>Genome analysis of coral dinoflagellate symbionts highlights evolutionary adaptations to a symbiotic lifestyle.</title>
        <authorList>
            <person name="Aranda M."/>
            <person name="Li Y."/>
            <person name="Liew Y.J."/>
            <person name="Baumgarten S."/>
            <person name="Simakov O."/>
            <person name="Wilson M."/>
            <person name="Piel J."/>
            <person name="Ashoor H."/>
            <person name="Bougouffa S."/>
            <person name="Bajic V.B."/>
            <person name="Ryu T."/>
            <person name="Ravasi T."/>
            <person name="Bayer T."/>
            <person name="Micklem G."/>
            <person name="Kim H."/>
            <person name="Bhak J."/>
            <person name="Lajeunesse T.C."/>
            <person name="Voolstra C.R."/>
        </authorList>
    </citation>
    <scope>NUCLEOTIDE SEQUENCE [LARGE SCALE GENOMIC DNA]</scope>
    <source>
        <strain evidence="5 6">CCMP2467</strain>
    </source>
</reference>
<dbReference type="PROSITE" id="PS50994">
    <property type="entry name" value="INTEGRASE"/>
    <property type="match status" value="1"/>
</dbReference>
<evidence type="ECO:0000259" key="4">
    <source>
        <dbReference type="PROSITE" id="PS50994"/>
    </source>
</evidence>
<feature type="region of interest" description="Disordered" evidence="2">
    <location>
        <begin position="1621"/>
        <end position="1685"/>
    </location>
</feature>
<sequence>MSRPEAASVPVPEHDEGDHLLGEQEDEYGDEEADYEQFRQWMQFRERGRRREQRGPRSRDQSRRGREDEDDDNGDLRANAGPPPPWDGQESPFEDYLIRARIWVGTTKARGRTRGPLLLKALSGTPFQDFKHLAKDTKWLTDPDNAETLLSQMDTPEYYGDDKDEHLLASLSRITYHLKRSRNESARQFLGRWEAAERKVLEHKVNLPSIYKGFLLINALGLSEADTKALLNFTQGSIEPKDVKHWLRKHETKLQANQLGNEVSTKLGKPTGTAIHLVEDQSEENTEVAPEGAEETELEMMEAMLADLVEPEEPETGPFEEQEAAEILAMMIKEKKKTYSQSAQLKKDKELGRGYRSGGGFNRANNGPIRPGTYKLSIAELKQRTRCQKCGRIGHWKRECPGTASASSTMPPKETHLLEVDLQDYDDAMFCHLLETIPEKITSTNAVLTEEFEPKGCGEHPDRTDSPISELDYMSCRFHEVWFSDHTGYDDRACATLDTGCQRTAVGIETLNQMKPLWPHELKWFKQEETNRFRSVHGVSQTTYNAVLPCSLGKKGCYLKPAVFEGPQSSQAPFLLSLKFLLQSDAIISLVQGRLMLVLSKHGAHIPLHLGPTGALRVQLNDFSRVMLSALRKAEGRLHSSGSNEFDILALGELKDPPRERELSVVNQASDGARTARALDAWRNLLLRLCVIFRPVVRMMVNLVEGSLDRSYQQVKNNVHAYHLASLEELRRVVDEAIKDKSDRDKELFHKFQNWKREKKVKEETRTESGFEMVDKPAPSSAPSWPDSISDYTHYNIKTGSRGRRMTSSMAEGICGKHNSPRGPPPPTPVRRNKMTTTTSEESSHYPAQSSSSTPVIEKVTDKMKQQEIFTFGAQLFGIELPVCQCNLVCKMELRQTSANYLRVFTNCCRRTEKEQCGAFQWCSKQPLLDEEFLATRERIRAELKEDHTPREFLVRMIQDLCGHSSTVRTGSNAFVNRVRCRTCNKLLTVENKNPKKETTTSTAKSGTAPMEASDESTSHNEDYQEFLAWALQKGQCLTLLAALALLRCLLANAFGIPDDQVYERDVVGNDQEHQDQIRRYQEQLQQPLTEQEIYFQRRVRARRGDREDDQDGAGDQDMNREHAGDSEQQPVPDSAEGGGDQDEGPPGIPAEADSVHREPHQADDSGQQPVPDSAEGEGDQVHVNRGQEEKDLPGSQQRTLRQLVRRAHDGLGHPHRERFIRILRAAKASPEVIKLAQDLKCSVCEKFLQTRPPRRAAPPREFDVNEVIGMDTVWLPTVGQKRKRIALNIIDYATHFQMMIPLKGRSPEAVWTAYRQWVKFFGPPKQIWADQGGEFKGSSRTRTIQEGTRMDPSSLESPFQRGLAERHGKTFKVILEKAMTDYNCSSLAEWHEMVDMAVMMKNRLASRGGFSPVQRVIGYLPRLPGGLLSGGQNDAEAGKPNRLGDGGLARAMAMRRAAAKAFFEVDCDQALRNVLAGGPRPQHDYVVGQMVYFYRLGHSKKGDRPHERWHGPARVIMTDLPTTMWLSYQENLVKASPERIRPGSEEEQLTISGWLDGLAQAKEEFEKAPKRGYLDLTNEPLPEMDELDDPEDQAEPIEDYEFAPPEPVLRRVRRKTNVEGLQASRGPLMTEEPLPRSEVDNSNTLPPLVGDGQWEPLPDERPGPDDEDLIMEDQDAGDAEPPAKRSRLQLLETYYAKLETLFKTRQRKEVKLKDLSAEDLACFLRATEKEIKNNMETKAYEQLSSEESYKIRQTCPERIMESRYVRTAKPLEHDDVDKAQCDGTLLKGDHGGPCKAKVRHVMKGFSEEGAEDLESATPQVTREGVMFTAQVIASKGWQVGFLDFTQAFHSGDPIGRELYAEQPPEGVPGMKKGDLLKLLKTCYGLLDGPIAWFRHLKRVLLQELGYVQSLADPCIYFLHDEGKGGWDRLVGIVSVATDDLLHGGNEVHQEKMKILNSKYKLGKFQYGAGRFTGKQFTPQPDGSIVVDQKHYVTEKVHKIPLSKARKLQRYSYCTDQEIGLLRSLIGALSWLAKETRPDLCGRISLLQQQFPRPRIRDIIIANQLASEAERYQIGIRIAPIPVDRLRVSAVTDAAWGNAEGPGKKESGQDFWVETSTQWIRKHVQPRRTLFHPGMVDSGPDLHQISPERVTYMVQDGQEHKQSDQWNSGKISVINGDSWTGQTVFCKCEKGLGHAEISEQFLQNRRTSSQGGHLIIFHDQDLQFEPSSSVTISSWKSYRLKRKVVNTLSAECQALASGIGNVHWHRFLLLEAQGAEKIDQDWERTLSCIPYLAVTDSKSLYDSLSKQTCPYSQIDDKRTAIDISIIKNELSQGGTVRWIDGRNMISDSLTKNVGSGYLRHVMTQGRWTLNELGFNDRRQVTMQAAFSSMMVYGANGFSQNKVVPM</sequence>
<protein>
    <submittedName>
        <fullName evidence="5">Copia protein</fullName>
    </submittedName>
</protein>
<accession>A0A1Q9F0I9</accession>
<dbReference type="InterPro" id="IPR001878">
    <property type="entry name" value="Znf_CCHC"/>
</dbReference>
<dbReference type="InterPro" id="IPR036875">
    <property type="entry name" value="Znf_CCHC_sf"/>
</dbReference>
<keyword evidence="1" id="KW-0479">Metal-binding</keyword>
<dbReference type="InterPro" id="IPR050951">
    <property type="entry name" value="Retrovirus_Pol_polyprotein"/>
</dbReference>
<feature type="region of interest" description="Disordered" evidence="2">
    <location>
        <begin position="759"/>
        <end position="857"/>
    </location>
</feature>
<feature type="compositionally biased region" description="Basic and acidic residues" evidence="2">
    <location>
        <begin position="1180"/>
        <end position="1193"/>
    </location>
</feature>
<dbReference type="InterPro" id="IPR013103">
    <property type="entry name" value="RVT_2"/>
</dbReference>
<dbReference type="PROSITE" id="PS50158">
    <property type="entry name" value="ZF_CCHC"/>
    <property type="match status" value="1"/>
</dbReference>
<name>A0A1Q9F0I9_SYMMI</name>
<evidence type="ECO:0000256" key="1">
    <source>
        <dbReference type="PROSITE-ProRule" id="PRU00047"/>
    </source>
</evidence>
<feature type="compositionally biased region" description="Polar residues" evidence="2">
    <location>
        <begin position="835"/>
        <end position="855"/>
    </location>
</feature>
<feature type="compositionally biased region" description="Acidic residues" evidence="2">
    <location>
        <begin position="1666"/>
        <end position="1679"/>
    </location>
</feature>
<evidence type="ECO:0000256" key="2">
    <source>
        <dbReference type="SAM" id="MobiDB-lite"/>
    </source>
</evidence>
<dbReference type="Pfam" id="PF07727">
    <property type="entry name" value="RVT_2"/>
    <property type="match status" value="1"/>
</dbReference>
<feature type="compositionally biased region" description="Basic and acidic residues" evidence="2">
    <location>
        <begin position="1154"/>
        <end position="1164"/>
    </location>
</feature>
<dbReference type="GO" id="GO:0008270">
    <property type="term" value="F:zinc ion binding"/>
    <property type="evidence" value="ECO:0007669"/>
    <property type="project" value="UniProtKB-KW"/>
</dbReference>
<feature type="region of interest" description="Disordered" evidence="2">
    <location>
        <begin position="1"/>
        <end position="91"/>
    </location>
</feature>
<keyword evidence="1" id="KW-0863">Zinc-finger</keyword>
<evidence type="ECO:0000313" key="6">
    <source>
        <dbReference type="Proteomes" id="UP000186817"/>
    </source>
</evidence>
<evidence type="ECO:0000259" key="3">
    <source>
        <dbReference type="PROSITE" id="PS50158"/>
    </source>
</evidence>
<dbReference type="EMBL" id="LSRX01000032">
    <property type="protein sequence ID" value="OLQ13132.1"/>
    <property type="molecule type" value="Genomic_DNA"/>
</dbReference>
<dbReference type="SUPFAM" id="SSF57756">
    <property type="entry name" value="Retrovirus zinc finger-like domains"/>
    <property type="match status" value="1"/>
</dbReference>
<feature type="compositionally biased region" description="Basic and acidic residues" evidence="2">
    <location>
        <begin position="760"/>
        <end position="775"/>
    </location>
</feature>
<organism evidence="5 6">
    <name type="scientific">Symbiodinium microadriaticum</name>
    <name type="common">Dinoflagellate</name>
    <name type="synonym">Zooxanthella microadriatica</name>
    <dbReference type="NCBI Taxonomy" id="2951"/>
    <lineage>
        <taxon>Eukaryota</taxon>
        <taxon>Sar</taxon>
        <taxon>Alveolata</taxon>
        <taxon>Dinophyceae</taxon>
        <taxon>Suessiales</taxon>
        <taxon>Symbiodiniaceae</taxon>
        <taxon>Symbiodinium</taxon>
    </lineage>
</organism>
<dbReference type="GO" id="GO:0015074">
    <property type="term" value="P:DNA integration"/>
    <property type="evidence" value="ECO:0007669"/>
    <property type="project" value="InterPro"/>
</dbReference>
<dbReference type="Gene3D" id="3.30.420.10">
    <property type="entry name" value="Ribonuclease H-like superfamily/Ribonuclease H"/>
    <property type="match status" value="1"/>
</dbReference>
<feature type="compositionally biased region" description="Acidic residues" evidence="2">
    <location>
        <begin position="23"/>
        <end position="35"/>
    </location>
</feature>
<feature type="domain" description="CCHC-type" evidence="3">
    <location>
        <begin position="386"/>
        <end position="401"/>
    </location>
</feature>
<gene>
    <name evidence="5" type="primary">GIP</name>
    <name evidence="5" type="ORF">AK812_SmicGene2850</name>
</gene>
<dbReference type="SMART" id="SM00343">
    <property type="entry name" value="ZnF_C2HC"/>
    <property type="match status" value="1"/>
</dbReference>
<feature type="compositionally biased region" description="Basic and acidic residues" evidence="2">
    <location>
        <begin position="12"/>
        <end position="22"/>
    </location>
</feature>
<feature type="region of interest" description="Disordered" evidence="2">
    <location>
        <begin position="994"/>
        <end position="1019"/>
    </location>
</feature>
<dbReference type="PANTHER" id="PTHR37984:SF5">
    <property type="entry name" value="PROTEIN NYNRIN-LIKE"/>
    <property type="match status" value="1"/>
</dbReference>
<keyword evidence="1" id="KW-0862">Zinc</keyword>
<feature type="domain" description="Integrase catalytic" evidence="4">
    <location>
        <begin position="1255"/>
        <end position="1421"/>
    </location>
</feature>
<keyword evidence="6" id="KW-1185">Reference proteome</keyword>
<dbReference type="Proteomes" id="UP000186817">
    <property type="component" value="Unassembled WGS sequence"/>
</dbReference>
<dbReference type="OrthoDB" id="439738at2759"/>
<dbReference type="PANTHER" id="PTHR37984">
    <property type="entry name" value="PROTEIN CBG26694"/>
    <property type="match status" value="1"/>
</dbReference>
<feature type="compositionally biased region" description="Low complexity" evidence="2">
    <location>
        <begin position="777"/>
        <end position="791"/>
    </location>
</feature>
<dbReference type="GO" id="GO:0003676">
    <property type="term" value="F:nucleic acid binding"/>
    <property type="evidence" value="ECO:0007669"/>
    <property type="project" value="InterPro"/>
</dbReference>
<dbReference type="SUPFAM" id="SSF53098">
    <property type="entry name" value="Ribonuclease H-like"/>
    <property type="match status" value="1"/>
</dbReference>
<evidence type="ECO:0000313" key="5">
    <source>
        <dbReference type="EMBL" id="OLQ13132.1"/>
    </source>
</evidence>
<feature type="compositionally biased region" description="Basic and acidic residues" evidence="2">
    <location>
        <begin position="53"/>
        <end position="67"/>
    </location>
</feature>
<proteinExistence type="predicted"/>
<comment type="caution">
    <text evidence="5">The sequence shown here is derived from an EMBL/GenBank/DDBJ whole genome shotgun (WGS) entry which is preliminary data.</text>
</comment>
<dbReference type="InterPro" id="IPR012337">
    <property type="entry name" value="RNaseH-like_sf"/>
</dbReference>